<evidence type="ECO:0000259" key="1">
    <source>
        <dbReference type="Pfam" id="PF00564"/>
    </source>
</evidence>
<dbReference type="InterPro" id="IPR045012">
    <property type="entry name" value="NLP"/>
</dbReference>
<organism evidence="2 3">
    <name type="scientific">Artemisia annua</name>
    <name type="common">Sweet wormwood</name>
    <dbReference type="NCBI Taxonomy" id="35608"/>
    <lineage>
        <taxon>Eukaryota</taxon>
        <taxon>Viridiplantae</taxon>
        <taxon>Streptophyta</taxon>
        <taxon>Embryophyta</taxon>
        <taxon>Tracheophyta</taxon>
        <taxon>Spermatophyta</taxon>
        <taxon>Magnoliopsida</taxon>
        <taxon>eudicotyledons</taxon>
        <taxon>Gunneridae</taxon>
        <taxon>Pentapetalae</taxon>
        <taxon>asterids</taxon>
        <taxon>campanulids</taxon>
        <taxon>Asterales</taxon>
        <taxon>Asteraceae</taxon>
        <taxon>Asteroideae</taxon>
        <taxon>Anthemideae</taxon>
        <taxon>Artemisiinae</taxon>
        <taxon>Artemisia</taxon>
    </lineage>
</organism>
<feature type="domain" description="PB1" evidence="1">
    <location>
        <begin position="184"/>
        <end position="225"/>
    </location>
</feature>
<dbReference type="STRING" id="35608.A0A2U1M807"/>
<dbReference type="PANTHER" id="PTHR32002">
    <property type="entry name" value="PROTEIN NLP8"/>
    <property type="match status" value="1"/>
</dbReference>
<evidence type="ECO:0000313" key="2">
    <source>
        <dbReference type="EMBL" id="PWA57376.1"/>
    </source>
</evidence>
<dbReference type="Gene3D" id="3.10.20.90">
    <property type="entry name" value="Phosphatidylinositol 3-kinase Catalytic Subunit, Chain A, domain 1"/>
    <property type="match status" value="1"/>
</dbReference>
<comment type="caution">
    <text evidence="2">The sequence shown here is derived from an EMBL/GenBank/DDBJ whole genome shotgun (WGS) entry which is preliminary data.</text>
</comment>
<keyword evidence="3" id="KW-1185">Reference proteome</keyword>
<dbReference type="InterPro" id="IPR000270">
    <property type="entry name" value="PB1_dom"/>
</dbReference>
<gene>
    <name evidence="2" type="ORF">CTI12_AA408410</name>
</gene>
<evidence type="ECO:0000313" key="3">
    <source>
        <dbReference type="Proteomes" id="UP000245207"/>
    </source>
</evidence>
<dbReference type="CDD" id="cd05992">
    <property type="entry name" value="PB1"/>
    <property type="match status" value="1"/>
</dbReference>
<dbReference type="PANTHER" id="PTHR32002:SF35">
    <property type="entry name" value="PROTEIN NLP6"/>
    <property type="match status" value="1"/>
</dbReference>
<name>A0A2U1M807_ARTAN</name>
<dbReference type="Proteomes" id="UP000245207">
    <property type="component" value="Unassembled WGS sequence"/>
</dbReference>
<dbReference type="Pfam" id="PF00564">
    <property type="entry name" value="PB1"/>
    <property type="match status" value="1"/>
</dbReference>
<dbReference type="EMBL" id="PKPP01006181">
    <property type="protein sequence ID" value="PWA57376.1"/>
    <property type="molecule type" value="Genomic_DNA"/>
</dbReference>
<sequence>MAAEIDPHNQILEDKIKAVLKLLTFREQRVLVQFWSPCDAGKHQLFTTTDQPFGLGVNHDERLLSYRRVSQHNLYVVDKDYEEEVDFSPLARVFKLGLSEWSSDLTNYLPKHFPQQECAIRCNLNGCLVLPMFDSITRLCVGMLELLASSKYTSFDYEVQQFEMALKTQKLTCLQLQVLDDPASNLKNEVAERFKLKSQLIRLNYKDEDNDLILLCGDYDLQPALVASGSGDFRSSDNVTYPYGVHL</sequence>
<protein>
    <submittedName>
        <fullName evidence="2">NIN-like protein</fullName>
    </submittedName>
</protein>
<proteinExistence type="predicted"/>
<dbReference type="GO" id="GO:0003700">
    <property type="term" value="F:DNA-binding transcription factor activity"/>
    <property type="evidence" value="ECO:0007669"/>
    <property type="project" value="InterPro"/>
</dbReference>
<dbReference type="AlphaFoldDB" id="A0A2U1M807"/>
<accession>A0A2U1M807</accession>
<reference evidence="2 3" key="1">
    <citation type="journal article" date="2018" name="Mol. Plant">
        <title>The genome of Artemisia annua provides insight into the evolution of Asteraceae family and artemisinin biosynthesis.</title>
        <authorList>
            <person name="Shen Q."/>
            <person name="Zhang L."/>
            <person name="Liao Z."/>
            <person name="Wang S."/>
            <person name="Yan T."/>
            <person name="Shi P."/>
            <person name="Liu M."/>
            <person name="Fu X."/>
            <person name="Pan Q."/>
            <person name="Wang Y."/>
            <person name="Lv Z."/>
            <person name="Lu X."/>
            <person name="Zhang F."/>
            <person name="Jiang W."/>
            <person name="Ma Y."/>
            <person name="Chen M."/>
            <person name="Hao X."/>
            <person name="Li L."/>
            <person name="Tang Y."/>
            <person name="Lv G."/>
            <person name="Zhou Y."/>
            <person name="Sun X."/>
            <person name="Brodelius P.E."/>
            <person name="Rose J.K.C."/>
            <person name="Tang K."/>
        </authorList>
    </citation>
    <scope>NUCLEOTIDE SEQUENCE [LARGE SCALE GENOMIC DNA]</scope>
    <source>
        <strain evidence="3">cv. Huhao1</strain>
        <tissue evidence="2">Leaf</tissue>
    </source>
</reference>
<dbReference type="SUPFAM" id="SSF54277">
    <property type="entry name" value="CAD &amp; PB1 domains"/>
    <property type="match status" value="1"/>
</dbReference>